<sequence length="179" mass="19271">MFNITKTAAALILTGLFSNVSFAAEFNLSSPDLQQGQAIAKAQYWNHFGCQGSNIRPQLDWQNAPKKTKSFAVTVYDNDAPTGSGFWHWVVYDIPANTSSIASKSLPLGAVEGNTDMGKAGYFGPCPPEGRKHNYTYKVYALDVEKLDVPKGATSALIGFFIHQHALGTASITVAAGPR</sequence>
<comment type="caution">
    <text evidence="2">The sequence shown here is derived from an EMBL/GenBank/DDBJ whole genome shotgun (WGS) entry which is preliminary data.</text>
</comment>
<evidence type="ECO:0000313" key="2">
    <source>
        <dbReference type="EMBL" id="KPH62215.1"/>
    </source>
</evidence>
<dbReference type="CDD" id="cd00865">
    <property type="entry name" value="PEBP_bact_arch"/>
    <property type="match status" value="1"/>
</dbReference>
<dbReference type="OrthoDB" id="9797506at2"/>
<accession>A0A0N1EJJ8</accession>
<feature type="signal peptide" evidence="1">
    <location>
        <begin position="1"/>
        <end position="23"/>
    </location>
</feature>
<dbReference type="Proteomes" id="UP000037848">
    <property type="component" value="Unassembled WGS sequence"/>
</dbReference>
<dbReference type="EMBL" id="LHPH01000014">
    <property type="protein sequence ID" value="KPH62215.1"/>
    <property type="molecule type" value="Genomic_DNA"/>
</dbReference>
<dbReference type="InterPro" id="IPR005247">
    <property type="entry name" value="YbhB_YbcL/LppC-like"/>
</dbReference>
<dbReference type="Pfam" id="PF01161">
    <property type="entry name" value="PBP"/>
    <property type="match status" value="1"/>
</dbReference>
<dbReference type="PANTHER" id="PTHR30289">
    <property type="entry name" value="UNCHARACTERIZED PROTEIN YBCL-RELATED"/>
    <property type="match status" value="1"/>
</dbReference>
<keyword evidence="3" id="KW-1185">Reference proteome</keyword>
<dbReference type="PATRIC" id="fig|187330.3.peg.1034"/>
<dbReference type="SUPFAM" id="SSF49777">
    <property type="entry name" value="PEBP-like"/>
    <property type="match status" value="1"/>
</dbReference>
<evidence type="ECO:0000256" key="1">
    <source>
        <dbReference type="SAM" id="SignalP"/>
    </source>
</evidence>
<organism evidence="2 3">
    <name type="scientific">Pseudoalteromonas porphyrae</name>
    <dbReference type="NCBI Taxonomy" id="187330"/>
    <lineage>
        <taxon>Bacteria</taxon>
        <taxon>Pseudomonadati</taxon>
        <taxon>Pseudomonadota</taxon>
        <taxon>Gammaproteobacteria</taxon>
        <taxon>Alteromonadales</taxon>
        <taxon>Pseudoalteromonadaceae</taxon>
        <taxon>Pseudoalteromonas</taxon>
    </lineage>
</organism>
<dbReference type="Gene3D" id="3.90.280.10">
    <property type="entry name" value="PEBP-like"/>
    <property type="match status" value="1"/>
</dbReference>
<proteinExistence type="predicted"/>
<dbReference type="InterPro" id="IPR008914">
    <property type="entry name" value="PEBP"/>
</dbReference>
<dbReference type="AlphaFoldDB" id="A0A0N1EJJ8"/>
<keyword evidence="1" id="KW-0732">Signal</keyword>
<evidence type="ECO:0000313" key="3">
    <source>
        <dbReference type="Proteomes" id="UP000037848"/>
    </source>
</evidence>
<gene>
    <name evidence="2" type="ORF">ADS77_13030</name>
</gene>
<protein>
    <submittedName>
        <fullName evidence="2">Phosphatidylethanolamine-binding protein</fullName>
    </submittedName>
</protein>
<dbReference type="STRING" id="187330.AMS58_09670"/>
<dbReference type="RefSeq" id="WP_054204830.1">
    <property type="nucleotide sequence ID" value="NZ_LHPH01000014.1"/>
</dbReference>
<dbReference type="NCBIfam" id="TIGR00481">
    <property type="entry name" value="YbhB/YbcL family Raf kinase inhibitor-like protein"/>
    <property type="match status" value="1"/>
</dbReference>
<dbReference type="InterPro" id="IPR036610">
    <property type="entry name" value="PEBP-like_sf"/>
</dbReference>
<name>A0A0N1EJJ8_9GAMM</name>
<dbReference type="PANTHER" id="PTHR30289:SF1">
    <property type="entry name" value="PEBP (PHOSPHATIDYLETHANOLAMINE-BINDING PROTEIN) FAMILY PROTEIN"/>
    <property type="match status" value="1"/>
</dbReference>
<feature type="chain" id="PRO_5005870344" evidence="1">
    <location>
        <begin position="24"/>
        <end position="179"/>
    </location>
</feature>
<reference evidence="2 3" key="1">
    <citation type="submission" date="2015-08" db="EMBL/GenBank/DDBJ databases">
        <title>Draft Genome Sequence of Pseudoalteromonas porphyrae UCD-SED14.</title>
        <authorList>
            <person name="Coil D.A."/>
            <person name="Jospin G."/>
            <person name="Lee R.D."/>
            <person name="Eisen J.A."/>
        </authorList>
    </citation>
    <scope>NUCLEOTIDE SEQUENCE [LARGE SCALE GENOMIC DNA]</scope>
    <source>
        <strain evidence="2 3">UCD-SED14</strain>
    </source>
</reference>